<dbReference type="AlphaFoldDB" id="X1C6V8"/>
<protein>
    <submittedName>
        <fullName evidence="1">Uncharacterized protein</fullName>
    </submittedName>
</protein>
<name>X1C6V8_9ZZZZ</name>
<organism evidence="1">
    <name type="scientific">marine sediment metagenome</name>
    <dbReference type="NCBI Taxonomy" id="412755"/>
    <lineage>
        <taxon>unclassified sequences</taxon>
        <taxon>metagenomes</taxon>
        <taxon>ecological metagenomes</taxon>
    </lineage>
</organism>
<accession>X1C6V8</accession>
<dbReference type="EMBL" id="BART01017642">
    <property type="protein sequence ID" value="GAG80146.1"/>
    <property type="molecule type" value="Genomic_DNA"/>
</dbReference>
<comment type="caution">
    <text evidence="1">The sequence shown here is derived from an EMBL/GenBank/DDBJ whole genome shotgun (WGS) entry which is preliminary data.</text>
</comment>
<sequence>MKKRKRVYVRVNPSAFQYLFKPGRYEIAESSIPKDAKYLGTQYDWQTDSLLICFEHKSFNPISEGVCLPIIEDLTITRID</sequence>
<gene>
    <name evidence="1" type="ORF">S01H4_33505</name>
</gene>
<proteinExistence type="predicted"/>
<evidence type="ECO:0000313" key="1">
    <source>
        <dbReference type="EMBL" id="GAG80146.1"/>
    </source>
</evidence>
<reference evidence="1" key="1">
    <citation type="journal article" date="2014" name="Front. Microbiol.">
        <title>High frequency of phylogenetically diverse reductive dehalogenase-homologous genes in deep subseafloor sedimentary metagenomes.</title>
        <authorList>
            <person name="Kawai M."/>
            <person name="Futagami T."/>
            <person name="Toyoda A."/>
            <person name="Takaki Y."/>
            <person name="Nishi S."/>
            <person name="Hori S."/>
            <person name="Arai W."/>
            <person name="Tsubouchi T."/>
            <person name="Morono Y."/>
            <person name="Uchiyama I."/>
            <person name="Ito T."/>
            <person name="Fujiyama A."/>
            <person name="Inagaki F."/>
            <person name="Takami H."/>
        </authorList>
    </citation>
    <scope>NUCLEOTIDE SEQUENCE</scope>
    <source>
        <strain evidence="1">Expedition CK06-06</strain>
    </source>
</reference>